<evidence type="ECO:0000256" key="2">
    <source>
        <dbReference type="ARBA" id="ARBA00023002"/>
    </source>
</evidence>
<evidence type="ECO:0000256" key="1">
    <source>
        <dbReference type="ARBA" id="ARBA00006484"/>
    </source>
</evidence>
<dbReference type="InterPro" id="IPR020904">
    <property type="entry name" value="Sc_DH/Rdtase_CS"/>
</dbReference>
<dbReference type="GO" id="GO:0016616">
    <property type="term" value="F:oxidoreductase activity, acting on the CH-OH group of donors, NAD or NADP as acceptor"/>
    <property type="evidence" value="ECO:0007669"/>
    <property type="project" value="UniProtKB-ARBA"/>
</dbReference>
<dbReference type="InterPro" id="IPR002347">
    <property type="entry name" value="SDR_fam"/>
</dbReference>
<dbReference type="Gene3D" id="3.40.50.720">
    <property type="entry name" value="NAD(P)-binding Rossmann-like Domain"/>
    <property type="match status" value="1"/>
</dbReference>
<dbReference type="PANTHER" id="PTHR44196">
    <property type="entry name" value="DEHYDROGENASE/REDUCTASE SDR FAMILY MEMBER 7B"/>
    <property type="match status" value="1"/>
</dbReference>
<comment type="caution">
    <text evidence="4">The sequence shown here is derived from an EMBL/GenBank/DDBJ whole genome shotgun (WGS) entry which is preliminary data.</text>
</comment>
<dbReference type="SUPFAM" id="SSF51735">
    <property type="entry name" value="NAD(P)-binding Rossmann-fold domains"/>
    <property type="match status" value="1"/>
</dbReference>
<reference evidence="4" key="2">
    <citation type="journal article" date="2015" name="Genome Announc.">
        <title>Draft Genome Sequence of Filamentous Marine Cyanobacterium Lyngbya confervoides Strain BDU141951.</title>
        <authorList>
            <person name="Chandrababunaidu M.M."/>
            <person name="Sen D."/>
            <person name="Tripathy S."/>
        </authorList>
    </citation>
    <scope>NUCLEOTIDE SEQUENCE</scope>
    <source>
        <strain evidence="4">BDU141951</strain>
    </source>
</reference>
<dbReference type="CDD" id="cd05233">
    <property type="entry name" value="SDR_c"/>
    <property type="match status" value="1"/>
</dbReference>
<dbReference type="NCBIfam" id="NF005672">
    <property type="entry name" value="PRK07454.1"/>
    <property type="match status" value="1"/>
</dbReference>
<dbReference type="GO" id="GO:0016020">
    <property type="term" value="C:membrane"/>
    <property type="evidence" value="ECO:0007669"/>
    <property type="project" value="TreeGrafter"/>
</dbReference>
<gene>
    <name evidence="4" type="ORF">QQ91_007405</name>
</gene>
<keyword evidence="2" id="KW-0560">Oxidoreductase</keyword>
<accession>A0A0C1YLL9</accession>
<dbReference type="PRINTS" id="PR00081">
    <property type="entry name" value="GDHRDH"/>
</dbReference>
<reference evidence="4" key="1">
    <citation type="submission" date="2014-11" db="EMBL/GenBank/DDBJ databases">
        <authorList>
            <person name="Malar M.C."/>
            <person name="Sen D."/>
            <person name="Tripathy S."/>
        </authorList>
    </citation>
    <scope>NUCLEOTIDE SEQUENCE</scope>
    <source>
        <strain evidence="4">BDU141951</strain>
    </source>
</reference>
<protein>
    <submittedName>
        <fullName evidence="4">SDR family oxidoreductase</fullName>
    </submittedName>
</protein>
<evidence type="ECO:0000256" key="3">
    <source>
        <dbReference type="RuleBase" id="RU000363"/>
    </source>
</evidence>
<dbReference type="AlphaFoldDB" id="A0A0C1YLL9"/>
<proteinExistence type="inferred from homology"/>
<evidence type="ECO:0000313" key="4">
    <source>
        <dbReference type="EMBL" id="NEV66941.1"/>
    </source>
</evidence>
<dbReference type="PIRSF" id="PIRSF000126">
    <property type="entry name" value="11-beta-HSD1"/>
    <property type="match status" value="1"/>
</dbReference>
<comment type="similarity">
    <text evidence="1 3">Belongs to the short-chain dehydrogenases/reductases (SDR) family.</text>
</comment>
<dbReference type="Pfam" id="PF00106">
    <property type="entry name" value="adh_short"/>
    <property type="match status" value="1"/>
</dbReference>
<dbReference type="EMBL" id="JTHE02000003">
    <property type="protein sequence ID" value="NEV66941.1"/>
    <property type="molecule type" value="Genomic_DNA"/>
</dbReference>
<dbReference type="PROSITE" id="PS00061">
    <property type="entry name" value="ADH_SHORT"/>
    <property type="match status" value="1"/>
</dbReference>
<reference evidence="4" key="3">
    <citation type="submission" date="2020-02" db="EMBL/GenBank/DDBJ databases">
        <authorList>
            <person name="Sarangi A.N."/>
            <person name="Ghosh S."/>
            <person name="Mukherjee M."/>
            <person name="Tripathy S."/>
        </authorList>
    </citation>
    <scope>NUCLEOTIDE SEQUENCE</scope>
    <source>
        <strain evidence="4">BDU141951</strain>
    </source>
</reference>
<name>A0A0C1YLL9_9CYAN</name>
<dbReference type="FunFam" id="3.40.50.720:FF:000047">
    <property type="entry name" value="NADP-dependent L-serine/L-allo-threonine dehydrogenase"/>
    <property type="match status" value="1"/>
</dbReference>
<dbReference type="InterPro" id="IPR036291">
    <property type="entry name" value="NAD(P)-bd_dom_sf"/>
</dbReference>
<organism evidence="4">
    <name type="scientific">Lyngbya confervoides BDU141951</name>
    <dbReference type="NCBI Taxonomy" id="1574623"/>
    <lineage>
        <taxon>Bacteria</taxon>
        <taxon>Bacillati</taxon>
        <taxon>Cyanobacteriota</taxon>
        <taxon>Cyanophyceae</taxon>
        <taxon>Oscillatoriophycideae</taxon>
        <taxon>Oscillatoriales</taxon>
        <taxon>Microcoleaceae</taxon>
        <taxon>Lyngbya</taxon>
    </lineage>
</organism>
<dbReference type="PANTHER" id="PTHR44196:SF1">
    <property type="entry name" value="DEHYDROGENASE_REDUCTASE SDR FAMILY MEMBER 7B"/>
    <property type="match status" value="1"/>
</dbReference>
<sequence>MTSESQQRALITGASSGIGRATAIAFAKAGIDLALVARKPDKLHVLQQELADLPVEVKSYSIDLSQIDTLAAKLADLLKDFGDVNILVNNAGMGYTGGLADMPLTDWQTLFNLNLTSVLLTMQAVVPVMRAQRQGTIMNVASIAAHNAFPTWGAYSASKAGLITLGRVLGAEESEHGIRVMTVSPGAVNTPLWDTETVQSDFERSQMLTPAIVAQSILHAVQLPHSAVIDEITLMPSGGAL</sequence>
<dbReference type="PRINTS" id="PR00080">
    <property type="entry name" value="SDRFAMILY"/>
</dbReference>